<evidence type="ECO:0000313" key="3">
    <source>
        <dbReference type="Proteomes" id="UP000678281"/>
    </source>
</evidence>
<feature type="domain" description="Putative zinc-finger" evidence="1">
    <location>
        <begin position="4"/>
        <end position="37"/>
    </location>
</feature>
<dbReference type="Pfam" id="PF13490">
    <property type="entry name" value="zf-HC2"/>
    <property type="match status" value="1"/>
</dbReference>
<dbReference type="Proteomes" id="UP000678281">
    <property type="component" value="Unassembled WGS sequence"/>
</dbReference>
<sequence>MLTCRELNERATDYLEGQMSLRQRAGFKLHLLMCSKCGTYVDQLAKTIALLRVGRPTQDEAAPDDKLIEAFRATAANSEKPNAR</sequence>
<reference evidence="2" key="1">
    <citation type="submission" date="2021-04" db="EMBL/GenBank/DDBJ databases">
        <title>Devosia litorisediminis sp. nov., isolated from a sand dune.</title>
        <authorList>
            <person name="Park S."/>
            <person name="Yoon J.-H."/>
        </authorList>
    </citation>
    <scope>NUCLEOTIDE SEQUENCE</scope>
    <source>
        <strain evidence="2">BSSL-BM10</strain>
    </source>
</reference>
<keyword evidence="3" id="KW-1185">Reference proteome</keyword>
<dbReference type="InterPro" id="IPR041916">
    <property type="entry name" value="Anti_sigma_zinc_sf"/>
</dbReference>
<protein>
    <submittedName>
        <fullName evidence="2">Zf-HC2 domain-containing protein</fullName>
    </submittedName>
</protein>
<comment type="caution">
    <text evidence="2">The sequence shown here is derived from an EMBL/GenBank/DDBJ whole genome shotgun (WGS) entry which is preliminary data.</text>
</comment>
<evidence type="ECO:0000313" key="2">
    <source>
        <dbReference type="EMBL" id="MBS3850007.1"/>
    </source>
</evidence>
<proteinExistence type="predicted"/>
<dbReference type="InterPro" id="IPR027383">
    <property type="entry name" value="Znf_put"/>
</dbReference>
<evidence type="ECO:0000259" key="1">
    <source>
        <dbReference type="Pfam" id="PF13490"/>
    </source>
</evidence>
<dbReference type="RefSeq" id="WP_212659621.1">
    <property type="nucleotide sequence ID" value="NZ_JAGXTP010000002.1"/>
</dbReference>
<dbReference type="Gene3D" id="1.10.10.1320">
    <property type="entry name" value="Anti-sigma factor, zinc-finger domain"/>
    <property type="match status" value="1"/>
</dbReference>
<organism evidence="2 3">
    <name type="scientific">Devosia litorisediminis</name>
    <dbReference type="NCBI Taxonomy" id="2829817"/>
    <lineage>
        <taxon>Bacteria</taxon>
        <taxon>Pseudomonadati</taxon>
        <taxon>Pseudomonadota</taxon>
        <taxon>Alphaproteobacteria</taxon>
        <taxon>Hyphomicrobiales</taxon>
        <taxon>Devosiaceae</taxon>
        <taxon>Devosia</taxon>
    </lineage>
</organism>
<dbReference type="AlphaFoldDB" id="A0A942E9U1"/>
<gene>
    <name evidence="2" type="ORF">KD146_14995</name>
</gene>
<name>A0A942E9U1_9HYPH</name>
<dbReference type="EMBL" id="JAGXTP010000002">
    <property type="protein sequence ID" value="MBS3850007.1"/>
    <property type="molecule type" value="Genomic_DNA"/>
</dbReference>
<accession>A0A942E9U1</accession>